<feature type="chain" id="PRO_5019253681" evidence="1">
    <location>
        <begin position="29"/>
        <end position="624"/>
    </location>
</feature>
<evidence type="ECO:0000313" key="3">
    <source>
        <dbReference type="Proteomes" id="UP000282930"/>
    </source>
</evidence>
<gene>
    <name evidence="2" type="ORF">ELD05_04565</name>
</gene>
<reference evidence="2 3" key="1">
    <citation type="submission" date="2018-12" db="EMBL/GenBank/DDBJ databases">
        <title>Genome sequence from the cellulolytic species, Caldicellulosiruptor changbaiensis.</title>
        <authorList>
            <person name="Blumer-Schuette S.E."/>
            <person name="Mendoza C."/>
        </authorList>
    </citation>
    <scope>NUCLEOTIDE SEQUENCE [LARGE SCALE GENOMIC DNA]</scope>
    <source>
        <strain evidence="2 3">CBS-Z</strain>
    </source>
</reference>
<name>A0A3T0D4K7_9FIRM</name>
<dbReference type="KEGG" id="ccha:ELD05_04565"/>
<accession>A0A3T0D4K7</accession>
<organism evidence="2 3">
    <name type="scientific">Caldicellulosiruptor changbaiensis</name>
    <dbReference type="NCBI Taxonomy" id="1222016"/>
    <lineage>
        <taxon>Bacteria</taxon>
        <taxon>Bacillati</taxon>
        <taxon>Bacillota</taxon>
        <taxon>Bacillota incertae sedis</taxon>
        <taxon>Caldicellulosiruptorales</taxon>
        <taxon>Caldicellulosiruptoraceae</taxon>
        <taxon>Caldicellulosiruptor</taxon>
    </lineage>
</organism>
<keyword evidence="1" id="KW-0732">Signal</keyword>
<dbReference type="EMBL" id="CP034791">
    <property type="protein sequence ID" value="AZT89981.1"/>
    <property type="molecule type" value="Genomic_DNA"/>
</dbReference>
<proteinExistence type="predicted"/>
<protein>
    <submittedName>
        <fullName evidence="2">Uncharacterized protein</fullName>
    </submittedName>
</protein>
<evidence type="ECO:0000313" key="2">
    <source>
        <dbReference type="EMBL" id="AZT89981.1"/>
    </source>
</evidence>
<sequence length="624" mass="72758">MVKKLKRFLIASLIVTFLISLVAPFSFAQDDDGVIDFYTVFSKDDINKNRVGNSIYNWSIYMPQDAYINKDPKGSYFSMSSSSYKANISVEAILNKEGFSSLDEILLYGSDILNSDGSVSKIYSLKKGKDKNGQEYIEITSVYTDSFYVFVDEEESSGTFNFTRIYLSKNKKYNYIYRLTISMDLNFYTEHKNLLYKIADSFELQFDSKNPNIKDLADNVTSWRVHKNTSYGWQIDLPPYWKSTDIYNFEYNSSTQSFAPLYTDEEMGLNTQKQQDVVTTPPQGEQQEYDEYLSVSFVANSNVSFDKWVELEMKNVELYNKSLCKIISSKTLNINDAKAKLFELNIRKSLQKNFVEKRMYVDFNNNKYFVKLYVKEDKYNKDKQKYDRIINSFKPIPAKSKYLDSILWTGDLKPQSTSKTVKLSKAPFEMNISKDYKTNIPYYYYSYYTQVINATALPISQGISDVETITLYNTPYSTLTINGGINLDPAEKIIKNAMQAWVESNEYKSKTVDMSLQKYSTGELTIYKFTYVYNLSKLPNLAKGNPNRDFNFLSLQNRVIYMIKYKQYYYTIDLSGPVLYWNNITLDNFVKSINTIKIDKVNFSKLNMKFVNEDLEKFKKKNNE</sequence>
<dbReference type="RefSeq" id="WP_127351538.1">
    <property type="nucleotide sequence ID" value="NZ_CP034791.1"/>
</dbReference>
<dbReference type="Proteomes" id="UP000282930">
    <property type="component" value="Chromosome"/>
</dbReference>
<keyword evidence="3" id="KW-1185">Reference proteome</keyword>
<dbReference type="AlphaFoldDB" id="A0A3T0D4K7"/>
<feature type="signal peptide" evidence="1">
    <location>
        <begin position="1"/>
        <end position="28"/>
    </location>
</feature>
<evidence type="ECO:0000256" key="1">
    <source>
        <dbReference type="SAM" id="SignalP"/>
    </source>
</evidence>